<accession>A0A2M8TWE3</accession>
<protein>
    <submittedName>
        <fullName evidence="1">Uncharacterized protein</fullName>
    </submittedName>
</protein>
<dbReference type="Proteomes" id="UP000229884">
    <property type="component" value="Unassembled WGS sequence"/>
</dbReference>
<comment type="caution">
    <text evidence="1">The sequence shown here is derived from an EMBL/GenBank/DDBJ whole genome shotgun (WGS) entry which is preliminary data.</text>
</comment>
<sequence>MAGERNYARFYALLKQLPHADKDTLVWQYTQGRTKSLREMSKWEYDVMCRDMERVVNNDNKVALKQAALRKARSGVLHQLQIYGLDTTDWATVDAFCQNPRIASKPFRELTIKDLNEVNKKIRVIIKKQKEKENGKENGKSKS</sequence>
<dbReference type="RefSeq" id="WP_100371013.1">
    <property type="nucleotide sequence ID" value="NZ_PENG01000001.1"/>
</dbReference>
<reference evidence="1 2" key="1">
    <citation type="submission" date="2017-11" db="EMBL/GenBank/DDBJ databases">
        <title>Genome sequencing of Prevotella intermedia KCOM 2832.</title>
        <authorList>
            <person name="Kook J.-K."/>
            <person name="Park S.-N."/>
            <person name="Lim Y.K."/>
        </authorList>
    </citation>
    <scope>NUCLEOTIDE SEQUENCE [LARGE SCALE GENOMIC DNA]</scope>
    <source>
        <strain evidence="1 2">KCOM 2832</strain>
    </source>
</reference>
<organism evidence="1 2">
    <name type="scientific">Prevotella intermedia</name>
    <dbReference type="NCBI Taxonomy" id="28131"/>
    <lineage>
        <taxon>Bacteria</taxon>
        <taxon>Pseudomonadati</taxon>
        <taxon>Bacteroidota</taxon>
        <taxon>Bacteroidia</taxon>
        <taxon>Bacteroidales</taxon>
        <taxon>Prevotellaceae</taxon>
        <taxon>Prevotella</taxon>
    </lineage>
</organism>
<dbReference type="AlphaFoldDB" id="A0A2M8TWE3"/>
<dbReference type="EMBL" id="PENG01000001">
    <property type="protein sequence ID" value="PJI28238.1"/>
    <property type="molecule type" value="Genomic_DNA"/>
</dbReference>
<name>A0A2M8TWE3_PREIN</name>
<gene>
    <name evidence="1" type="ORF">CTM58_09240</name>
</gene>
<evidence type="ECO:0000313" key="1">
    <source>
        <dbReference type="EMBL" id="PJI28238.1"/>
    </source>
</evidence>
<evidence type="ECO:0000313" key="2">
    <source>
        <dbReference type="Proteomes" id="UP000229884"/>
    </source>
</evidence>
<proteinExistence type="predicted"/>